<accession>A0ABM8QUJ5</accession>
<feature type="transmembrane region" description="Helical" evidence="1">
    <location>
        <begin position="87"/>
        <end position="106"/>
    </location>
</feature>
<keyword evidence="1" id="KW-0472">Membrane</keyword>
<organism evidence="2 3">
    <name type="scientific">Nitrospira defluvii</name>
    <dbReference type="NCBI Taxonomy" id="330214"/>
    <lineage>
        <taxon>Bacteria</taxon>
        <taxon>Pseudomonadati</taxon>
        <taxon>Nitrospirota</taxon>
        <taxon>Nitrospiria</taxon>
        <taxon>Nitrospirales</taxon>
        <taxon>Nitrospiraceae</taxon>
        <taxon>Nitrospira</taxon>
    </lineage>
</organism>
<evidence type="ECO:0000313" key="3">
    <source>
        <dbReference type="Proteomes" id="UP000675880"/>
    </source>
</evidence>
<keyword evidence="1" id="KW-1133">Transmembrane helix</keyword>
<dbReference type="Pfam" id="PF09656">
    <property type="entry name" value="PGPGW"/>
    <property type="match status" value="1"/>
</dbReference>
<reference evidence="2 3" key="1">
    <citation type="submission" date="2021-02" db="EMBL/GenBank/DDBJ databases">
        <authorList>
            <person name="Han P."/>
        </authorList>
    </citation>
    <scope>NUCLEOTIDE SEQUENCE [LARGE SCALE GENOMIC DNA]</scope>
    <source>
        <strain evidence="2">Candidatus Nitrospira sp. ZN2</strain>
    </source>
</reference>
<protein>
    <recommendedName>
        <fullName evidence="4">Transmembrane protein (PGPGW)</fullName>
    </recommendedName>
</protein>
<dbReference type="InterPro" id="IPR019099">
    <property type="entry name" value="Uncharacterised_PGPGW_TM"/>
</dbReference>
<keyword evidence="1" id="KW-0812">Transmembrane</keyword>
<sequence>MISDVLAQIESYVPANVLIWFAVSSVFMFVGTLIAIPIILMRLPADYFDIRKPRPWMENHHPVLRLLGHIVKNVVGAIFLFAGFLMLFLPGQGVLTMLIGLSLIEFPGKRRVEAKIVGQSTVLSTINSMRAKFGKPPLIIAPDR</sequence>
<evidence type="ECO:0008006" key="4">
    <source>
        <dbReference type="Google" id="ProtNLM"/>
    </source>
</evidence>
<name>A0ABM8QUJ5_9BACT</name>
<dbReference type="Proteomes" id="UP000675880">
    <property type="component" value="Unassembled WGS sequence"/>
</dbReference>
<evidence type="ECO:0000313" key="2">
    <source>
        <dbReference type="EMBL" id="CAE6716061.1"/>
    </source>
</evidence>
<gene>
    <name evidence="2" type="ORF">NSPZN2_11454</name>
</gene>
<evidence type="ECO:0000256" key="1">
    <source>
        <dbReference type="SAM" id="Phobius"/>
    </source>
</evidence>
<dbReference type="EMBL" id="CAJNBJ010000001">
    <property type="protein sequence ID" value="CAE6716061.1"/>
    <property type="molecule type" value="Genomic_DNA"/>
</dbReference>
<feature type="transmembrane region" description="Helical" evidence="1">
    <location>
        <begin position="17"/>
        <end position="41"/>
    </location>
</feature>
<proteinExistence type="predicted"/>
<comment type="caution">
    <text evidence="2">The sequence shown here is derived from an EMBL/GenBank/DDBJ whole genome shotgun (WGS) entry which is preliminary data.</text>
</comment>
<keyword evidence="3" id="KW-1185">Reference proteome</keyword>